<reference evidence="1" key="1">
    <citation type="submission" date="2020-03" db="EMBL/GenBank/DDBJ databases">
        <title>A transcriptome and proteome of the tick Rhipicephalus microplus shaped by the genetic composition of its hosts and developmental stage.</title>
        <authorList>
            <person name="Garcia G.R."/>
            <person name="Ribeiro J.M.C."/>
            <person name="Maruyama S.R."/>
            <person name="Gardinasse L.G."/>
            <person name="Nelson K."/>
            <person name="Ferreira B.R."/>
            <person name="Andrade T.G."/>
            <person name="Santos I.K.F.M."/>
        </authorList>
    </citation>
    <scope>NUCLEOTIDE SEQUENCE</scope>
    <source>
        <strain evidence="1">NSGR</strain>
        <tissue evidence="1">Salivary glands</tissue>
    </source>
</reference>
<dbReference type="EMBL" id="GIKN01007289">
    <property type="protein sequence ID" value="NIE49562.1"/>
    <property type="molecule type" value="Transcribed_RNA"/>
</dbReference>
<proteinExistence type="predicted"/>
<name>A0A6G5AEZ7_RHIMP</name>
<sequence>MLGFLGSVPEHELFIDTIIYTTVKAEEKVPPYFKSTKFVLKPKMKKRTTLYKKFQIIFNNPNTSTYVFDSSITYMPVLTHVHAHTHTHTCVCSRMVWYKDFTEKLCMYNKVLEQDEHGAITFLQTQGQTRAKETAHAMTIP</sequence>
<evidence type="ECO:0000313" key="1">
    <source>
        <dbReference type="EMBL" id="NIE49562.1"/>
    </source>
</evidence>
<accession>A0A6G5AEZ7</accession>
<dbReference type="AlphaFoldDB" id="A0A6G5AEZ7"/>
<organism evidence="1">
    <name type="scientific">Rhipicephalus microplus</name>
    <name type="common">Cattle tick</name>
    <name type="synonym">Boophilus microplus</name>
    <dbReference type="NCBI Taxonomy" id="6941"/>
    <lineage>
        <taxon>Eukaryota</taxon>
        <taxon>Metazoa</taxon>
        <taxon>Ecdysozoa</taxon>
        <taxon>Arthropoda</taxon>
        <taxon>Chelicerata</taxon>
        <taxon>Arachnida</taxon>
        <taxon>Acari</taxon>
        <taxon>Parasitiformes</taxon>
        <taxon>Ixodida</taxon>
        <taxon>Ixodoidea</taxon>
        <taxon>Ixodidae</taxon>
        <taxon>Rhipicephalinae</taxon>
        <taxon>Rhipicephalus</taxon>
        <taxon>Boophilus</taxon>
    </lineage>
</organism>
<protein>
    <submittedName>
        <fullName evidence="1">Uncharacterized protein</fullName>
    </submittedName>
</protein>